<dbReference type="Proteomes" id="UP000594263">
    <property type="component" value="Unplaced"/>
</dbReference>
<reference evidence="1" key="1">
    <citation type="submission" date="2021-01" db="UniProtKB">
        <authorList>
            <consortium name="EnsemblPlants"/>
        </authorList>
    </citation>
    <scope>IDENTIFICATION</scope>
</reference>
<name>A0A7N1A6P7_KALFE</name>
<sequence>MLGSVAAGSGGRVAVVGKVGSFGKVGSGGTAVGLGRDDGSVGFGRDGSGGSVTFGRLGIVGNVGWGRVGNAGKGGVSVCWRRWRAARAESMPESASATRKHRMKVLEAILGCCNWCTEQMFFFV</sequence>
<protein>
    <submittedName>
        <fullName evidence="1">Uncharacterized protein</fullName>
    </submittedName>
</protein>
<evidence type="ECO:0000313" key="1">
    <source>
        <dbReference type="EnsemblPlants" id="Kaladp0095s0797.1.v1.1.CDS.1"/>
    </source>
</evidence>
<proteinExistence type="predicted"/>
<evidence type="ECO:0000313" key="2">
    <source>
        <dbReference type="Proteomes" id="UP000594263"/>
    </source>
</evidence>
<organism evidence="1 2">
    <name type="scientific">Kalanchoe fedtschenkoi</name>
    <name type="common">Lavender scallops</name>
    <name type="synonym">South American air plant</name>
    <dbReference type="NCBI Taxonomy" id="63787"/>
    <lineage>
        <taxon>Eukaryota</taxon>
        <taxon>Viridiplantae</taxon>
        <taxon>Streptophyta</taxon>
        <taxon>Embryophyta</taxon>
        <taxon>Tracheophyta</taxon>
        <taxon>Spermatophyta</taxon>
        <taxon>Magnoliopsida</taxon>
        <taxon>eudicotyledons</taxon>
        <taxon>Gunneridae</taxon>
        <taxon>Pentapetalae</taxon>
        <taxon>Saxifragales</taxon>
        <taxon>Crassulaceae</taxon>
        <taxon>Kalanchoe</taxon>
    </lineage>
</organism>
<keyword evidence="2" id="KW-1185">Reference proteome</keyword>
<dbReference type="EnsemblPlants" id="Kaladp0095s0797.1.v1.1">
    <property type="protein sequence ID" value="Kaladp0095s0797.1.v1.1.CDS.1"/>
    <property type="gene ID" value="Kaladp0095s0797.v1.1"/>
</dbReference>
<dbReference type="AlphaFoldDB" id="A0A7N1A6P7"/>
<dbReference type="OMA" id="MEGIEGM"/>
<dbReference type="Gramene" id="Kaladp0095s0797.1.v1.1">
    <property type="protein sequence ID" value="Kaladp0095s0797.1.v1.1.CDS.1"/>
    <property type="gene ID" value="Kaladp0095s0797.v1.1"/>
</dbReference>
<accession>A0A7N1A6P7</accession>